<dbReference type="InterPro" id="IPR033469">
    <property type="entry name" value="CYTH-like_dom_sf"/>
</dbReference>
<name>A0A832ZYK0_9EURY</name>
<dbReference type="InterPro" id="IPR008173">
    <property type="entry name" value="Adenylyl_cyclase_CyaB"/>
</dbReference>
<gene>
    <name evidence="2" type="primary">cyaB</name>
    <name evidence="2" type="ORF">EYH55_03210</name>
</gene>
<dbReference type="Gene3D" id="2.40.320.10">
    <property type="entry name" value="Hypothetical Protein Pfu-838710-001"/>
    <property type="match status" value="1"/>
</dbReference>
<evidence type="ECO:0000259" key="1">
    <source>
        <dbReference type="PROSITE" id="PS51707"/>
    </source>
</evidence>
<feature type="domain" description="CYTH" evidence="1">
    <location>
        <begin position="1"/>
        <end position="183"/>
    </location>
</feature>
<dbReference type="AlphaFoldDB" id="A0A832ZYK0"/>
<protein>
    <submittedName>
        <fullName evidence="2">Class IV adenylate cyclase</fullName>
    </submittedName>
</protein>
<dbReference type="PANTHER" id="PTHR21028">
    <property type="entry name" value="SI:CH211-156B7.4"/>
    <property type="match status" value="1"/>
</dbReference>
<evidence type="ECO:0000313" key="3">
    <source>
        <dbReference type="Proteomes" id="UP000623215"/>
    </source>
</evidence>
<organism evidence="2 3">
    <name type="scientific">Methanothermococcus okinawensis</name>
    <dbReference type="NCBI Taxonomy" id="155863"/>
    <lineage>
        <taxon>Archaea</taxon>
        <taxon>Methanobacteriati</taxon>
        <taxon>Methanobacteriota</taxon>
        <taxon>Methanomada group</taxon>
        <taxon>Methanococci</taxon>
        <taxon>Methanococcales</taxon>
        <taxon>Methanococcaceae</taxon>
        <taxon>Methanothermococcus</taxon>
    </lineage>
</organism>
<dbReference type="EMBL" id="DQVW01000056">
    <property type="protein sequence ID" value="HIQ32473.1"/>
    <property type="molecule type" value="Genomic_DNA"/>
</dbReference>
<reference evidence="2" key="1">
    <citation type="journal article" date="2020" name="ISME J.">
        <title>Gammaproteobacteria mediating utilization of methyl-, sulfur- and petroleum organic compounds in deep ocean hydrothermal plumes.</title>
        <authorList>
            <person name="Zhou Z."/>
            <person name="Liu Y."/>
            <person name="Pan J."/>
            <person name="Cron B.R."/>
            <person name="Toner B.M."/>
            <person name="Anantharaman K."/>
            <person name="Breier J.A."/>
            <person name="Dick G.J."/>
            <person name="Li M."/>
        </authorList>
    </citation>
    <scope>NUCLEOTIDE SEQUENCE</scope>
    <source>
        <strain evidence="2">SZUA-1534</strain>
    </source>
</reference>
<dbReference type="Proteomes" id="UP000623215">
    <property type="component" value="Unassembled WGS sequence"/>
</dbReference>
<dbReference type="CDD" id="cd07890">
    <property type="entry name" value="CYTH-like_AC_IV-like"/>
    <property type="match status" value="1"/>
</dbReference>
<comment type="caution">
    <text evidence="2">The sequence shown here is derived from an EMBL/GenBank/DDBJ whole genome shotgun (WGS) entry which is preliminary data.</text>
</comment>
<dbReference type="NCBIfam" id="TIGR00318">
    <property type="entry name" value="cyaB"/>
    <property type="match status" value="1"/>
</dbReference>
<evidence type="ECO:0000313" key="2">
    <source>
        <dbReference type="EMBL" id="HIQ32473.1"/>
    </source>
</evidence>
<dbReference type="PROSITE" id="PS51707">
    <property type="entry name" value="CYTH"/>
    <property type="match status" value="1"/>
</dbReference>
<dbReference type="InterPro" id="IPR023577">
    <property type="entry name" value="CYTH_domain"/>
</dbReference>
<dbReference type="SUPFAM" id="SSF55154">
    <property type="entry name" value="CYTH-like phosphatases"/>
    <property type="match status" value="1"/>
</dbReference>
<dbReference type="SMART" id="SM01118">
    <property type="entry name" value="CYTH"/>
    <property type="match status" value="1"/>
</dbReference>
<accession>A0A832ZYK0</accession>
<dbReference type="Pfam" id="PF01928">
    <property type="entry name" value="CYTH"/>
    <property type="match status" value="1"/>
</dbReference>
<sequence length="188" mass="22109">MIEVELKVKVDREEVEDLSHKLRDLGFKRCRIVEEIDTYFNGIDRDFRETDEALRVRESIDLEKGERRYYLTYKGPKLDSISKTREEYQVGMENGDTTKTILEKLGFKKIPPIRKVREIYRKGDILVSIDRVEGIGYFLECEKSVKSKSEKEDAIGELMDLIRSLGLDKKELIRASYLELRDSYEEKG</sequence>
<proteinExistence type="predicted"/>
<dbReference type="PANTHER" id="PTHR21028:SF2">
    <property type="entry name" value="CYTH DOMAIN-CONTAINING PROTEIN"/>
    <property type="match status" value="1"/>
</dbReference>